<feature type="transmembrane region" description="Helical" evidence="6">
    <location>
        <begin position="20"/>
        <end position="42"/>
    </location>
</feature>
<evidence type="ECO:0000313" key="7">
    <source>
        <dbReference type="EMBL" id="CDR10179.1"/>
    </source>
</evidence>
<dbReference type="STRING" id="8022.A0A061A459"/>
<dbReference type="InterPro" id="IPR000175">
    <property type="entry name" value="Na/ntran_symport"/>
</dbReference>
<evidence type="ECO:0000256" key="5">
    <source>
        <dbReference type="ARBA" id="ARBA00023136"/>
    </source>
</evidence>
<keyword evidence="5 6" id="KW-0472">Membrane</keyword>
<protein>
    <submittedName>
        <fullName evidence="7">Uncharacterized protein</fullName>
    </submittedName>
</protein>
<comment type="subcellular location">
    <subcellularLocation>
        <location evidence="1">Membrane</location>
        <topology evidence="1">Multi-pass membrane protein</topology>
    </subcellularLocation>
</comment>
<reference evidence="7" key="2">
    <citation type="submission" date="2014-03" db="EMBL/GenBank/DDBJ databases">
        <authorList>
            <person name="Genoscope - CEA"/>
        </authorList>
    </citation>
    <scope>NUCLEOTIDE SEQUENCE</scope>
</reference>
<dbReference type="SUPFAM" id="SSF161070">
    <property type="entry name" value="SNF-like"/>
    <property type="match status" value="1"/>
</dbReference>
<sequence length="114" mass="12519">IPDCSFNVFYLSSNNCEQDAVIISIVNGATAVYAATVIYTIIGFRATEKFDDCISGNILTLLNTFDLPEGNVTESNYDQVLHSLNGTYPEVIQGLNLKTCDLNSFLSEVIHSFL</sequence>
<evidence type="ECO:0000256" key="4">
    <source>
        <dbReference type="ARBA" id="ARBA00022989"/>
    </source>
</evidence>
<dbReference type="InterPro" id="IPR037272">
    <property type="entry name" value="SNS_sf"/>
</dbReference>
<feature type="non-terminal residue" evidence="7">
    <location>
        <position position="1"/>
    </location>
</feature>
<evidence type="ECO:0000313" key="8">
    <source>
        <dbReference type="Proteomes" id="UP000193380"/>
    </source>
</evidence>
<evidence type="ECO:0000256" key="1">
    <source>
        <dbReference type="ARBA" id="ARBA00004141"/>
    </source>
</evidence>
<dbReference type="Proteomes" id="UP000193380">
    <property type="component" value="Unassembled WGS sequence"/>
</dbReference>
<keyword evidence="2" id="KW-0813">Transport</keyword>
<keyword evidence="4 6" id="KW-1133">Transmembrane helix</keyword>
<organism evidence="7 8">
    <name type="scientific">Oncorhynchus mykiss</name>
    <name type="common">Rainbow trout</name>
    <name type="synonym">Salmo gairdneri</name>
    <dbReference type="NCBI Taxonomy" id="8022"/>
    <lineage>
        <taxon>Eukaryota</taxon>
        <taxon>Metazoa</taxon>
        <taxon>Chordata</taxon>
        <taxon>Craniata</taxon>
        <taxon>Vertebrata</taxon>
        <taxon>Euteleostomi</taxon>
        <taxon>Actinopterygii</taxon>
        <taxon>Neopterygii</taxon>
        <taxon>Teleostei</taxon>
        <taxon>Protacanthopterygii</taxon>
        <taxon>Salmoniformes</taxon>
        <taxon>Salmonidae</taxon>
        <taxon>Salmoninae</taxon>
        <taxon>Oncorhynchus</taxon>
    </lineage>
</organism>
<dbReference type="Pfam" id="PF00209">
    <property type="entry name" value="SNF"/>
    <property type="match status" value="1"/>
</dbReference>
<dbReference type="GO" id="GO:0016020">
    <property type="term" value="C:membrane"/>
    <property type="evidence" value="ECO:0007669"/>
    <property type="project" value="UniProtKB-SubCell"/>
</dbReference>
<evidence type="ECO:0000256" key="6">
    <source>
        <dbReference type="SAM" id="Phobius"/>
    </source>
</evidence>
<evidence type="ECO:0000256" key="3">
    <source>
        <dbReference type="ARBA" id="ARBA00022692"/>
    </source>
</evidence>
<dbReference type="EMBL" id="FR971219">
    <property type="protein sequence ID" value="CDR10179.1"/>
    <property type="molecule type" value="Genomic_DNA"/>
</dbReference>
<reference evidence="7" key="1">
    <citation type="journal article" date="2014" name="Nat. Commun.">
        <title>The rainbow trout genome provides novel insights into evolution after whole-genome duplication in vertebrates.</title>
        <authorList>
            <person name="Berthelot C."/>
            <person name="Brunet F."/>
            <person name="Chalopin D."/>
            <person name="Juanchich A."/>
            <person name="Bernard M."/>
            <person name="Noel B."/>
            <person name="Bento P."/>
            <person name="Da Silva C."/>
            <person name="Labadie K."/>
            <person name="Alberti A."/>
            <person name="Aury J.M."/>
            <person name="Louis A."/>
            <person name="Dehais P."/>
            <person name="Bardou P."/>
            <person name="Montfort J."/>
            <person name="Klopp C."/>
            <person name="Cabau C."/>
            <person name="Gaspin C."/>
            <person name="Thorgaard G.H."/>
            <person name="Boussaha M."/>
            <person name="Quillet E."/>
            <person name="Guyomard R."/>
            <person name="Galiana D."/>
            <person name="Bobe J."/>
            <person name="Volff J.N."/>
            <person name="Genet C."/>
            <person name="Wincker P."/>
            <person name="Jaillon O."/>
            <person name="Roest Crollius H."/>
            <person name="Guiguen Y."/>
        </authorList>
    </citation>
    <scope>NUCLEOTIDE SEQUENCE [LARGE SCALE GENOMIC DNA]</scope>
</reference>
<name>A0A061A459_ONCMY</name>
<dbReference type="PaxDb" id="8022-A0A061A459"/>
<proteinExistence type="predicted"/>
<dbReference type="AlphaFoldDB" id="A0A061A459"/>
<keyword evidence="3 6" id="KW-0812">Transmembrane</keyword>
<accession>A0A061A459</accession>
<evidence type="ECO:0000256" key="2">
    <source>
        <dbReference type="ARBA" id="ARBA00022448"/>
    </source>
</evidence>
<gene>
    <name evidence="7" type="ORF">GSONMT00058040001</name>
</gene>